<dbReference type="EMBL" id="JAWLOF010000005">
    <property type="protein sequence ID" value="MDV7022893.1"/>
    <property type="molecule type" value="Genomic_DNA"/>
</dbReference>
<dbReference type="InterPro" id="IPR037143">
    <property type="entry name" value="4-PPantetheinyl_Trfase_dom_sf"/>
</dbReference>
<evidence type="ECO:0000256" key="10">
    <source>
        <dbReference type="ARBA" id="ARBA00049176"/>
    </source>
</evidence>
<dbReference type="PRINTS" id="PR01399">
    <property type="entry name" value="ENTSNTHTASED"/>
</dbReference>
<dbReference type="PANTHER" id="PTHR38096">
    <property type="entry name" value="ENTEROBACTIN SYNTHASE COMPONENT D"/>
    <property type="match status" value="1"/>
</dbReference>
<protein>
    <recommendedName>
        <fullName evidence="5">Enterobactin synthase component D</fullName>
    </recommendedName>
    <alternativeName>
        <fullName evidence="8">4'-phosphopantetheinyl transferase EntD</fullName>
    </alternativeName>
    <alternativeName>
        <fullName evidence="9">Enterochelin synthase D</fullName>
    </alternativeName>
</protein>
<dbReference type="Pfam" id="PF01648">
    <property type="entry name" value="ACPS"/>
    <property type="match status" value="1"/>
</dbReference>
<evidence type="ECO:0000259" key="12">
    <source>
        <dbReference type="Pfam" id="PF01648"/>
    </source>
</evidence>
<keyword evidence="6 14" id="KW-0808">Transferase</keyword>
<dbReference type="Proteomes" id="UP001187066">
    <property type="component" value="Unassembled WGS sequence"/>
</dbReference>
<comment type="function">
    <text evidence="1">Involved in the biosynthesis of the siderophore enterobactin (enterochelin), which is a macrocyclic trimeric lactone of N-(2,3-dihydroxybenzoyl)-serine. The serine trilactone serves as a scaffolding for the three catechol functionalities that provide hexadentate coordination for the tightly ligated iron(2+) atoms. Plays an essential role in the assembly of the enterobactin by catalyzing the transfer of the 4'-phosphopantetheine (Ppant) moiety from coenzyme A to the apo-domains of both EntB (ArCP domain) and EntF (PCP domain) to yield their holo-forms which make them competent for the activation of 2,3-dihydroxybenzoate (DHB) and L-serine, respectively.</text>
</comment>
<evidence type="ECO:0000256" key="8">
    <source>
        <dbReference type="ARBA" id="ARBA00029894"/>
    </source>
</evidence>
<comment type="catalytic activity">
    <reaction evidence="11">
        <text>apo-[peptidyl-carrier protein] + CoA = holo-[peptidyl-carrier protein] + adenosine 3',5'-bisphosphate + H(+)</text>
        <dbReference type="Rhea" id="RHEA:46228"/>
        <dbReference type="Rhea" id="RHEA-COMP:11479"/>
        <dbReference type="Rhea" id="RHEA-COMP:11480"/>
        <dbReference type="ChEBI" id="CHEBI:15378"/>
        <dbReference type="ChEBI" id="CHEBI:29999"/>
        <dbReference type="ChEBI" id="CHEBI:57287"/>
        <dbReference type="ChEBI" id="CHEBI:58343"/>
        <dbReference type="ChEBI" id="CHEBI:64479"/>
    </reaction>
</comment>
<accession>A0ABU4E196</accession>
<feature type="domain" description="4'-phosphopantetheinyl transferase N-terminal" evidence="13">
    <location>
        <begin position="37"/>
        <end position="100"/>
    </location>
</feature>
<sequence>MNTELTTLALNQRTLFCLRFTPDSFAAQDLLWLPHHPMLARAVMSRKAEHLAGRIAAVHALRHAGGPATPPGIGAHREPLWPAGFTGSITHAGNLALAAVKPTGERFSSLGIDYQPLLTANDAQKLADGVLSGDERARIQAASVPFHLALSQIFSAKESLFKALFPAVQNWFGFECAQAVALTSDTVTLELTCPLGPFIIGSRFTLGWLPFGDGIVTLADL</sequence>
<reference evidence="14 15" key="1">
    <citation type="submission" date="2023-10" db="EMBL/GenBank/DDBJ databases">
        <authorList>
            <person name="Dale J."/>
        </authorList>
    </citation>
    <scope>NUCLEOTIDE SEQUENCE [LARGE SCALE GENOMIC DNA]</scope>
    <source>
        <strain evidence="14 15">2023EL-00970</strain>
    </source>
</reference>
<dbReference type="SUPFAM" id="SSF56214">
    <property type="entry name" value="4'-phosphopantetheinyl transferase"/>
    <property type="match status" value="1"/>
</dbReference>
<evidence type="ECO:0000256" key="3">
    <source>
        <dbReference type="ARBA" id="ARBA00008342"/>
    </source>
</evidence>
<dbReference type="InterPro" id="IPR041354">
    <property type="entry name" value="4PPT_N"/>
</dbReference>
<evidence type="ECO:0000256" key="9">
    <source>
        <dbReference type="ARBA" id="ARBA00031996"/>
    </source>
</evidence>
<dbReference type="GO" id="GO:0016740">
    <property type="term" value="F:transferase activity"/>
    <property type="evidence" value="ECO:0007669"/>
    <property type="project" value="UniProtKB-KW"/>
</dbReference>
<comment type="caution">
    <text evidence="14">The sequence shown here is derived from an EMBL/GenBank/DDBJ whole genome shotgun (WGS) entry which is preliminary data.</text>
</comment>
<evidence type="ECO:0000256" key="11">
    <source>
        <dbReference type="ARBA" id="ARBA00049191"/>
    </source>
</evidence>
<evidence type="ECO:0000259" key="13">
    <source>
        <dbReference type="Pfam" id="PF17837"/>
    </source>
</evidence>
<name>A0ABU4E196_9ENTR</name>
<dbReference type="RefSeq" id="WP_317678079.1">
    <property type="nucleotide sequence ID" value="NZ_JAWLOF010000005.1"/>
</dbReference>
<evidence type="ECO:0000256" key="6">
    <source>
        <dbReference type="ARBA" id="ARBA00022679"/>
    </source>
</evidence>
<keyword evidence="15" id="KW-1185">Reference proteome</keyword>
<comment type="pathway">
    <text evidence="2">Siderophore biosynthesis; enterobactin biosynthesis.</text>
</comment>
<dbReference type="InterPro" id="IPR003542">
    <property type="entry name" value="Enbac_synth_compD-like"/>
</dbReference>
<evidence type="ECO:0000256" key="5">
    <source>
        <dbReference type="ARBA" id="ARBA00019087"/>
    </source>
</evidence>
<comment type="catalytic activity">
    <reaction evidence="10">
        <text>apo-[aryl-carrier protein] + CoA = holo-[aryl-carrier protein] + adenosine 3',5'-bisphosphate + H(+)</text>
        <dbReference type="Rhea" id="RHEA:48404"/>
        <dbReference type="Rhea" id="RHEA-COMP:15903"/>
        <dbReference type="Rhea" id="RHEA-COMP:17557"/>
        <dbReference type="ChEBI" id="CHEBI:15378"/>
        <dbReference type="ChEBI" id="CHEBI:29999"/>
        <dbReference type="ChEBI" id="CHEBI:57287"/>
        <dbReference type="ChEBI" id="CHEBI:58343"/>
        <dbReference type="ChEBI" id="CHEBI:64479"/>
    </reaction>
</comment>
<gene>
    <name evidence="14" type="ORF">R4P48_09420</name>
</gene>
<dbReference type="Pfam" id="PF17837">
    <property type="entry name" value="4PPT_N"/>
    <property type="match status" value="1"/>
</dbReference>
<dbReference type="InterPro" id="IPR008278">
    <property type="entry name" value="4-PPantetheinyl_Trfase_dom"/>
</dbReference>
<evidence type="ECO:0000256" key="1">
    <source>
        <dbReference type="ARBA" id="ARBA00003937"/>
    </source>
</evidence>
<comment type="similarity">
    <text evidence="3">Belongs to the P-Pant transferase superfamily. EntD family.</text>
</comment>
<proteinExistence type="inferred from homology"/>
<evidence type="ECO:0000256" key="7">
    <source>
        <dbReference type="ARBA" id="ARBA00023191"/>
    </source>
</evidence>
<evidence type="ECO:0000313" key="14">
    <source>
        <dbReference type="EMBL" id="MDV7022893.1"/>
    </source>
</evidence>
<feature type="domain" description="4'-phosphopantetheinyl transferase" evidence="12">
    <location>
        <begin position="109"/>
        <end position="191"/>
    </location>
</feature>
<organism evidence="14 15">
    <name type="scientific">Atlantibacter subterraneus</name>
    <dbReference type="NCBI Taxonomy" id="255519"/>
    <lineage>
        <taxon>Bacteria</taxon>
        <taxon>Pseudomonadati</taxon>
        <taxon>Pseudomonadota</taxon>
        <taxon>Gammaproteobacteria</taxon>
        <taxon>Enterobacterales</taxon>
        <taxon>Enterobacteriaceae</taxon>
        <taxon>Atlantibacter</taxon>
    </lineage>
</organism>
<evidence type="ECO:0000256" key="2">
    <source>
        <dbReference type="ARBA" id="ARBA00004993"/>
    </source>
</evidence>
<keyword evidence="7" id="KW-0259">Enterobactin biosynthesis</keyword>
<comment type="subunit">
    <text evidence="4">EntB, EntD, EntE, and EntF form a multienzyme complex called enterobactin synthase.</text>
</comment>
<dbReference type="PANTHER" id="PTHR38096:SF1">
    <property type="entry name" value="ENTEROBACTIN SYNTHASE COMPONENT D"/>
    <property type="match status" value="1"/>
</dbReference>
<evidence type="ECO:0000256" key="4">
    <source>
        <dbReference type="ARBA" id="ARBA00011503"/>
    </source>
</evidence>
<evidence type="ECO:0000313" key="15">
    <source>
        <dbReference type="Proteomes" id="UP001187066"/>
    </source>
</evidence>